<feature type="signal peptide" evidence="1">
    <location>
        <begin position="1"/>
        <end position="20"/>
    </location>
</feature>
<feature type="chain" id="PRO_5036337910" description="Toxin-antitoxin system YwqK family antitoxin" evidence="1">
    <location>
        <begin position="21"/>
        <end position="366"/>
    </location>
</feature>
<dbReference type="AlphaFoldDB" id="A0A3E4VTS3"/>
<comment type="caution">
    <text evidence="2">The sequence shown here is derived from an EMBL/GenBank/DDBJ whole genome shotgun (WGS) entry which is preliminary data.</text>
</comment>
<name>A0A3E4VTS3_9BACT</name>
<dbReference type="RefSeq" id="WP_040311742.1">
    <property type="nucleotide sequence ID" value="NZ_CAUCUV010000049.1"/>
</dbReference>
<protein>
    <recommendedName>
        <fullName evidence="6">Toxin-antitoxin system YwqK family antitoxin</fullName>
    </recommendedName>
</protein>
<evidence type="ECO:0000256" key="1">
    <source>
        <dbReference type="SAM" id="SignalP"/>
    </source>
</evidence>
<reference evidence="4 5" key="1">
    <citation type="submission" date="2018-08" db="EMBL/GenBank/DDBJ databases">
        <title>A genome reference for cultivated species of the human gut microbiota.</title>
        <authorList>
            <person name="Zou Y."/>
            <person name="Xue W."/>
            <person name="Luo G."/>
        </authorList>
    </citation>
    <scope>NUCLEOTIDE SEQUENCE [LARGE SCALE GENOMIC DNA]</scope>
    <source>
        <strain evidence="3 5">AM31-10</strain>
        <strain evidence="2 4">OM08-14</strain>
    </source>
</reference>
<evidence type="ECO:0000313" key="5">
    <source>
        <dbReference type="Proteomes" id="UP000284361"/>
    </source>
</evidence>
<accession>A0A3E4VTS3</accession>
<dbReference type="EMBL" id="QSTF01000098">
    <property type="protein sequence ID" value="RGM33372.1"/>
    <property type="molecule type" value="Genomic_DNA"/>
</dbReference>
<proteinExistence type="predicted"/>
<evidence type="ECO:0008006" key="6">
    <source>
        <dbReference type="Google" id="ProtNLM"/>
    </source>
</evidence>
<dbReference type="Gene3D" id="3.90.930.1">
    <property type="match status" value="2"/>
</dbReference>
<evidence type="ECO:0000313" key="2">
    <source>
        <dbReference type="EMBL" id="RGM33372.1"/>
    </source>
</evidence>
<organism evidence="2 4">
    <name type="scientific">Phocaeicola plebeius</name>
    <dbReference type="NCBI Taxonomy" id="310297"/>
    <lineage>
        <taxon>Bacteria</taxon>
        <taxon>Pseudomonadati</taxon>
        <taxon>Bacteroidota</taxon>
        <taxon>Bacteroidia</taxon>
        <taxon>Bacteroidales</taxon>
        <taxon>Bacteroidaceae</taxon>
        <taxon>Phocaeicola</taxon>
    </lineage>
</organism>
<dbReference type="Proteomes" id="UP000284361">
    <property type="component" value="Unassembled WGS sequence"/>
</dbReference>
<dbReference type="EMBL" id="QSJG01000012">
    <property type="protein sequence ID" value="RHD54712.1"/>
    <property type="molecule type" value="Genomic_DNA"/>
</dbReference>
<dbReference type="SUPFAM" id="SSF82185">
    <property type="entry name" value="Histone H3 K4-specific methyltransferase SET7/9 N-terminal domain"/>
    <property type="match status" value="1"/>
</dbReference>
<evidence type="ECO:0000313" key="4">
    <source>
        <dbReference type="Proteomes" id="UP000260780"/>
    </source>
</evidence>
<evidence type="ECO:0000313" key="3">
    <source>
        <dbReference type="EMBL" id="RHD54712.1"/>
    </source>
</evidence>
<dbReference type="Proteomes" id="UP000260780">
    <property type="component" value="Unassembled WGS sequence"/>
</dbReference>
<gene>
    <name evidence="3" type="ORF">DW789_07700</name>
    <name evidence="2" type="ORF">DXC17_18015</name>
</gene>
<keyword evidence="1" id="KW-0732">Signal</keyword>
<sequence>MRKILLSLLLFSLCGSMIFAQEPLEINDVERVPLGNLTYQWRNIYDRTPLHGKCRIILSFSSYLIANFNKDGILDGAYEEYKDNRLFKKLTYVKGRAKGKGYEYYYDGSLLKEYSYNEQGKLDGIMVEYGHARRTERDYKNGKIDGQERIFDSNGNLITYVSYSNDMRHGPFRIYEEGGDDMPPFIREGYTWGWNGKKGKYKETWAQSGKPKCIEHYTENGEKTGLWQEWDYNGKLIREENYAEMPYYTVMFDSNGYPTKRYYYKEDLSTNSVQYFYPGMDKVMKEEYNIDFRNFKRDYRQFYEDGMIQEEGHMKGGEVVFSKEYYRNRQLKCVKKIQRIYGYDILTVTELYDEEGKPLPIPSGTF</sequence>